<feature type="region of interest" description="Disordered" evidence="1">
    <location>
        <begin position="1"/>
        <end position="30"/>
    </location>
</feature>
<accession>A0ABQ8RZP1</accession>
<dbReference type="Proteomes" id="UP001148838">
    <property type="component" value="Unassembled WGS sequence"/>
</dbReference>
<dbReference type="EMBL" id="JAJSOF020000038">
    <property type="protein sequence ID" value="KAJ4427213.1"/>
    <property type="molecule type" value="Genomic_DNA"/>
</dbReference>
<proteinExistence type="predicted"/>
<feature type="compositionally biased region" description="Polar residues" evidence="1">
    <location>
        <begin position="18"/>
        <end position="30"/>
    </location>
</feature>
<keyword evidence="3" id="KW-1185">Reference proteome</keyword>
<sequence>MFHELTDHPLETEIRETTAGSDLTNSAVPASSAVEQTVNSHSESTISVMSLSSEIDEIFNTSITLKFSVPVTPKPSTSSAGEPKLSNQPCSKKHAVEELAASYGHVVLRFPPYHCVLNPLGMLNVMFYLTTLATAEVISASPVCRNFIPQEFFYMPCVNFCVMELQQSVLIIGPPVFNMKLKRSTTGTVTKGDL</sequence>
<feature type="compositionally biased region" description="Basic and acidic residues" evidence="1">
    <location>
        <begin position="1"/>
        <end position="16"/>
    </location>
</feature>
<gene>
    <name evidence="2" type="ORF">ANN_24830</name>
</gene>
<comment type="caution">
    <text evidence="2">The sequence shown here is derived from an EMBL/GenBank/DDBJ whole genome shotgun (WGS) entry which is preliminary data.</text>
</comment>
<protein>
    <submittedName>
        <fullName evidence="2">Uncharacterized protein</fullName>
    </submittedName>
</protein>
<organism evidence="2 3">
    <name type="scientific">Periplaneta americana</name>
    <name type="common">American cockroach</name>
    <name type="synonym">Blatta americana</name>
    <dbReference type="NCBI Taxonomy" id="6978"/>
    <lineage>
        <taxon>Eukaryota</taxon>
        <taxon>Metazoa</taxon>
        <taxon>Ecdysozoa</taxon>
        <taxon>Arthropoda</taxon>
        <taxon>Hexapoda</taxon>
        <taxon>Insecta</taxon>
        <taxon>Pterygota</taxon>
        <taxon>Neoptera</taxon>
        <taxon>Polyneoptera</taxon>
        <taxon>Dictyoptera</taxon>
        <taxon>Blattodea</taxon>
        <taxon>Blattoidea</taxon>
        <taxon>Blattidae</taxon>
        <taxon>Blattinae</taxon>
        <taxon>Periplaneta</taxon>
    </lineage>
</organism>
<name>A0ABQ8RZP1_PERAM</name>
<evidence type="ECO:0000313" key="2">
    <source>
        <dbReference type="EMBL" id="KAJ4427213.1"/>
    </source>
</evidence>
<evidence type="ECO:0000256" key="1">
    <source>
        <dbReference type="SAM" id="MobiDB-lite"/>
    </source>
</evidence>
<reference evidence="2 3" key="1">
    <citation type="journal article" date="2022" name="Allergy">
        <title>Genome assembly and annotation of Periplaneta americana reveal a comprehensive cockroach allergen profile.</title>
        <authorList>
            <person name="Wang L."/>
            <person name="Xiong Q."/>
            <person name="Saelim N."/>
            <person name="Wang L."/>
            <person name="Nong W."/>
            <person name="Wan A.T."/>
            <person name="Shi M."/>
            <person name="Liu X."/>
            <person name="Cao Q."/>
            <person name="Hui J.H.L."/>
            <person name="Sookrung N."/>
            <person name="Leung T.F."/>
            <person name="Tungtrongchitr A."/>
            <person name="Tsui S.K.W."/>
        </authorList>
    </citation>
    <scope>NUCLEOTIDE SEQUENCE [LARGE SCALE GENOMIC DNA]</scope>
    <source>
        <strain evidence="2">PWHHKU_190912</strain>
    </source>
</reference>
<evidence type="ECO:0000313" key="3">
    <source>
        <dbReference type="Proteomes" id="UP001148838"/>
    </source>
</evidence>